<keyword evidence="7" id="KW-1160">Virus entry into host cell</keyword>
<dbReference type="Gene3D" id="3.40.50.11780">
    <property type="match status" value="2"/>
</dbReference>
<comment type="similarity">
    <text evidence="1">Belongs to the myoviridae tail sheath protein family.</text>
</comment>
<dbReference type="Proteomes" id="UP000593835">
    <property type="component" value="Segment"/>
</dbReference>
<evidence type="ECO:0000256" key="4">
    <source>
        <dbReference type="ARBA" id="ARBA00022766"/>
    </source>
</evidence>
<evidence type="ECO:0000256" key="2">
    <source>
        <dbReference type="ARBA" id="ARBA00022595"/>
    </source>
</evidence>
<keyword evidence="5" id="KW-0946">Virion</keyword>
<sequence length="517" mass="59324">MMPVPSVRFIDGDTSSTSNYSQPRRVFYAGYFDKGSPDTLTPVYSILDFKTKFGKPNKNNINDWFQIYNYFLYDNNEIVISRSIGENSVNASISYPFNDFDVRIDNLDDFRSKRIISENNFLRILARNPGEWGNDLTVCIFTQYEVLNNMLIHSNYLAKDIQNSMSSNQYCICVFLKDTLMEKYILKEAEDMVDTINENSNYIFIVFDPKKYKLYDGNIHYVDGLNRLADGNEPNSDKTVFYGSNSLKLSNGYASLPSAAQIDETYKSVGESNDYVFDFIIANTQSPNSAINLADTRGDCCAFVGIPRGIKPEEYIKQLQISNNAVVYYGSKLQLNPFNNQNIYVNCIGDIVGLRTRLINSQELSVSHCKTIYSFLNTIDLDIYLTESQIKDLYDLNINIVKKGYSGIYALSENTLKGSKLTNRIIYFNLVRECENAALYYVFENNDEYTRNDLTSKIKEICRSYVADNNIEDFKIVCDISNNPTQDNNIYVDVYYKPKYLIEEVVFRIQAASELPS</sequence>
<dbReference type="EMBL" id="MT932329">
    <property type="protein sequence ID" value="QOI69287.1"/>
    <property type="molecule type" value="Genomic_DNA"/>
</dbReference>
<reference evidence="9 10" key="1">
    <citation type="submission" date="2020-08" db="EMBL/GenBank/DDBJ databases">
        <authorList>
            <person name="Sorensen M.C.H."/>
        </authorList>
    </citation>
    <scope>NUCLEOTIDE SEQUENCE [LARGE SCALE GENOMIC DNA]</scope>
</reference>
<evidence type="ECO:0000256" key="1">
    <source>
        <dbReference type="ARBA" id="ARBA00008005"/>
    </source>
</evidence>
<evidence type="ECO:0000256" key="6">
    <source>
        <dbReference type="ARBA" id="ARBA00023009"/>
    </source>
</evidence>
<evidence type="ECO:0000256" key="3">
    <source>
        <dbReference type="ARBA" id="ARBA00022732"/>
    </source>
</evidence>
<evidence type="ECO:0000313" key="10">
    <source>
        <dbReference type="Proteomes" id="UP000593835"/>
    </source>
</evidence>
<evidence type="ECO:0000256" key="7">
    <source>
        <dbReference type="ARBA" id="ARBA00023296"/>
    </source>
</evidence>
<keyword evidence="2" id="KW-1162">Viral penetration into host cytoplasm</keyword>
<organism evidence="9 10">
    <name type="scientific">Campylobacter phage F379</name>
    <dbReference type="NCBI Taxonomy" id="2776767"/>
    <lineage>
        <taxon>Viruses</taxon>
        <taxon>Duplodnaviria</taxon>
        <taxon>Heunggongvirae</taxon>
        <taxon>Uroviricota</taxon>
        <taxon>Caudoviricetes</taxon>
        <taxon>Connertonviridae</taxon>
        <taxon>Firehammervirus</taxon>
        <taxon>Firehammervirus F379</taxon>
    </lineage>
</organism>
<dbReference type="InterPro" id="IPR020287">
    <property type="entry name" value="Tail_sheath_C"/>
</dbReference>
<keyword evidence="10" id="KW-1185">Reference proteome</keyword>
<evidence type="ECO:0000313" key="9">
    <source>
        <dbReference type="EMBL" id="QOI69287.1"/>
    </source>
</evidence>
<evidence type="ECO:0000259" key="8">
    <source>
        <dbReference type="Pfam" id="PF17482"/>
    </source>
</evidence>
<protein>
    <submittedName>
        <fullName evidence="9">Putative tail sheath protein</fullName>
    </submittedName>
</protein>
<keyword evidence="4" id="KW-1242">Viral contractile tail ejection system</keyword>
<keyword evidence="3" id="KW-1227">Viral tail protein</keyword>
<name>A0A7L8ZJY3_9CAUD</name>
<keyword evidence="6" id="KW-1171">Viral genome ejection through host cell envelope</keyword>
<evidence type="ECO:0000256" key="5">
    <source>
        <dbReference type="ARBA" id="ARBA00023003"/>
    </source>
</evidence>
<dbReference type="Pfam" id="PF17482">
    <property type="entry name" value="Phage_sheath_1C"/>
    <property type="match status" value="1"/>
</dbReference>
<dbReference type="GO" id="GO:0099000">
    <property type="term" value="P:symbiont genome ejection through host cell envelope, contractile tail mechanism"/>
    <property type="evidence" value="ECO:0007669"/>
    <property type="project" value="UniProtKB-KW"/>
</dbReference>
<dbReference type="GO" id="GO:0098027">
    <property type="term" value="C:virus tail, sheath"/>
    <property type="evidence" value="ECO:0007669"/>
    <property type="project" value="UniProtKB-KW"/>
</dbReference>
<feature type="domain" description="Tail sheath protein C-terminal" evidence="8">
    <location>
        <begin position="439"/>
        <end position="511"/>
    </location>
</feature>
<proteinExistence type="inferred from homology"/>
<accession>A0A7L8ZJY3</accession>
<keyword evidence="5" id="KW-1229">Viral tail sheath protein</keyword>
<gene>
    <name evidence="9" type="ORF">F379_001</name>
</gene>